<dbReference type="KEGG" id="alus:STSP2_00056"/>
<dbReference type="PANTHER" id="PTHR30381:SF0">
    <property type="entry name" value="FLAGELLAR P-RING PROTEIN"/>
    <property type="match status" value="1"/>
</dbReference>
<evidence type="ECO:0000256" key="3">
    <source>
        <dbReference type="ARBA" id="ARBA00022729"/>
    </source>
</evidence>
<dbReference type="OrthoDB" id="9786431at2"/>
<comment type="subcellular location">
    <subcellularLocation>
        <location evidence="2 5">Bacterial flagellum basal body</location>
    </subcellularLocation>
</comment>
<dbReference type="RefSeq" id="WP_146658760.1">
    <property type="nucleotide sequence ID" value="NZ_CP019791.1"/>
</dbReference>
<organism evidence="6 7">
    <name type="scientific">Anaerohalosphaera lusitana</name>
    <dbReference type="NCBI Taxonomy" id="1936003"/>
    <lineage>
        <taxon>Bacteria</taxon>
        <taxon>Pseudomonadati</taxon>
        <taxon>Planctomycetota</taxon>
        <taxon>Phycisphaerae</taxon>
        <taxon>Sedimentisphaerales</taxon>
        <taxon>Anaerohalosphaeraceae</taxon>
        <taxon>Anaerohalosphaera</taxon>
    </lineage>
</organism>
<keyword evidence="7" id="KW-1185">Reference proteome</keyword>
<dbReference type="HAMAP" id="MF_00416">
    <property type="entry name" value="FlgI"/>
    <property type="match status" value="1"/>
</dbReference>
<dbReference type="NCBIfam" id="NF003676">
    <property type="entry name" value="PRK05303.1"/>
    <property type="match status" value="1"/>
</dbReference>
<comment type="similarity">
    <text evidence="5">Belongs to the FlgI family.</text>
</comment>
<dbReference type="GO" id="GO:0009428">
    <property type="term" value="C:bacterial-type flagellum basal body, distal rod, P ring"/>
    <property type="evidence" value="ECO:0007669"/>
    <property type="project" value="InterPro"/>
</dbReference>
<dbReference type="GO" id="GO:0030288">
    <property type="term" value="C:outer membrane-bounded periplasmic space"/>
    <property type="evidence" value="ECO:0007669"/>
    <property type="project" value="InterPro"/>
</dbReference>
<reference evidence="7" key="1">
    <citation type="submission" date="2017-02" db="EMBL/GenBank/DDBJ databases">
        <title>Comparative genomics and description of representatives of a novel lineage of planctomycetes thriving in anoxic sediments.</title>
        <authorList>
            <person name="Spring S."/>
            <person name="Bunk B."/>
            <person name="Sproer C."/>
        </authorList>
    </citation>
    <scope>NUCLEOTIDE SEQUENCE [LARGE SCALE GENOMIC DNA]</scope>
    <source>
        <strain evidence="7">ST-NAGAB-D1</strain>
    </source>
</reference>
<protein>
    <recommendedName>
        <fullName evidence="5">Flagellar P-ring protein</fullName>
    </recommendedName>
    <alternativeName>
        <fullName evidence="5">Basal body P-ring protein</fullName>
    </alternativeName>
</protein>
<dbReference type="GO" id="GO:0005198">
    <property type="term" value="F:structural molecule activity"/>
    <property type="evidence" value="ECO:0007669"/>
    <property type="project" value="InterPro"/>
</dbReference>
<evidence type="ECO:0000256" key="1">
    <source>
        <dbReference type="ARBA" id="ARBA00002591"/>
    </source>
</evidence>
<dbReference type="AlphaFoldDB" id="A0A1U9NGP0"/>
<proteinExistence type="inferred from homology"/>
<name>A0A1U9NGP0_9BACT</name>
<dbReference type="PRINTS" id="PR01010">
    <property type="entry name" value="FLGPRINGFLGI"/>
</dbReference>
<evidence type="ECO:0000313" key="6">
    <source>
        <dbReference type="EMBL" id="AQT66918.1"/>
    </source>
</evidence>
<evidence type="ECO:0000256" key="5">
    <source>
        <dbReference type="HAMAP-Rule" id="MF_00416"/>
    </source>
</evidence>
<dbReference type="EMBL" id="CP019791">
    <property type="protein sequence ID" value="AQT66918.1"/>
    <property type="molecule type" value="Genomic_DNA"/>
</dbReference>
<evidence type="ECO:0000256" key="4">
    <source>
        <dbReference type="ARBA" id="ARBA00023143"/>
    </source>
</evidence>
<evidence type="ECO:0000313" key="7">
    <source>
        <dbReference type="Proteomes" id="UP000189674"/>
    </source>
</evidence>
<dbReference type="PANTHER" id="PTHR30381">
    <property type="entry name" value="FLAGELLAR P-RING PERIPLASMIC PROTEIN FLGI"/>
    <property type="match status" value="1"/>
</dbReference>
<feature type="signal peptide" evidence="5">
    <location>
        <begin position="1"/>
        <end position="23"/>
    </location>
</feature>
<dbReference type="GO" id="GO:0071973">
    <property type="term" value="P:bacterial-type flagellum-dependent cell motility"/>
    <property type="evidence" value="ECO:0007669"/>
    <property type="project" value="InterPro"/>
</dbReference>
<sequence length="371" mass="39056" precursor="true">MRKLTAIISVLIMFTAAANLARAERIKDIATIQGVRGNPLSGVGLVVGLAGTGDQSLPSQRMLTNVLRRSDLVFSPDDLPTGSIAMVMVTAELGPFDHVGKKIDVDVSAIGDADSLQGGVLLLTELKGADGQVYATAQGSIFLGGFAATGEAATATKNHPTVGRIPGGAYVERSEIATFIENIAGKQYVTLNLRNEDFTTANRMTTAINQLFPNQAHTVDASSVRVKIPPEYDREKVAFFVDSITQQEVKVDMPAIVVINERTGTIVVGEKVGISTVAISQGSLVVKVKESAMVSQPQANFSDNPGQTVAVPDTSIGVSESQGYLIPVNRVVTVSELAKALNAIGATPRDLIAIFNALKQAGALQAELKIM</sequence>
<comment type="subunit">
    <text evidence="5">The basal body constitutes a major portion of the flagellar organelle and consists of four rings (L,P,S, and M) mounted on a central rod.</text>
</comment>
<keyword evidence="3 5" id="KW-0732">Signal</keyword>
<evidence type="ECO:0000256" key="2">
    <source>
        <dbReference type="ARBA" id="ARBA00004117"/>
    </source>
</evidence>
<dbReference type="Pfam" id="PF02119">
    <property type="entry name" value="FlgI"/>
    <property type="match status" value="1"/>
</dbReference>
<comment type="function">
    <text evidence="1 5">Assembles around the rod to form the L-ring and probably protects the motor/basal body from shearing forces during rotation.</text>
</comment>
<dbReference type="Proteomes" id="UP000189674">
    <property type="component" value="Chromosome"/>
</dbReference>
<feature type="chain" id="PRO_5010750909" description="Flagellar P-ring protein" evidence="5">
    <location>
        <begin position="24"/>
        <end position="371"/>
    </location>
</feature>
<dbReference type="STRING" id="1936003.STSP2_00056"/>
<keyword evidence="4 5" id="KW-0975">Bacterial flagellum</keyword>
<dbReference type="InterPro" id="IPR001782">
    <property type="entry name" value="Flag_FlgI"/>
</dbReference>
<gene>
    <name evidence="6" type="primary">flgI_1</name>
    <name evidence="5" type="synonym">flgI</name>
    <name evidence="6" type="ORF">STSP2_00056</name>
</gene>
<accession>A0A1U9NGP0</accession>